<dbReference type="Proteomes" id="UP001241748">
    <property type="component" value="Unassembled WGS sequence"/>
</dbReference>
<accession>A0ABV4YXF6</accession>
<sequence>MKLNYPEAAPNGTLFRYDLLRSKMEVYLEKQLVLFDHIKLEPDEDMAGIGYMEGYTHFGTMIIIDERVNKVFLEELHVLFEPLTELRIGVSMLAVPGFALRVLANSTQSIEHIQSVTHELIRK</sequence>
<organism evidence="2 3">
    <name type="scientific">Neobacillus driksii</name>
    <dbReference type="NCBI Taxonomy" id="3035913"/>
    <lineage>
        <taxon>Bacteria</taxon>
        <taxon>Bacillati</taxon>
        <taxon>Bacillota</taxon>
        <taxon>Bacilli</taxon>
        <taxon>Bacillales</taxon>
        <taxon>Bacillaceae</taxon>
        <taxon>Neobacillus</taxon>
    </lineage>
</organism>
<proteinExistence type="predicted"/>
<name>A0ABV4YXF6_9BACI</name>
<dbReference type="EMBL" id="JAROBZ020000001">
    <property type="protein sequence ID" value="MFB3169527.1"/>
    <property type="molecule type" value="Genomic_DNA"/>
</dbReference>
<gene>
    <name evidence="2" type="ORF">P5G62_020665</name>
</gene>
<reference evidence="2 3" key="1">
    <citation type="submission" date="2024-05" db="EMBL/GenBank/DDBJ databases">
        <authorList>
            <person name="Venkateswaran K."/>
        </authorList>
    </citation>
    <scope>NUCLEOTIDE SEQUENCE [LARGE SCALE GENOMIC DNA]</scope>
    <source>
        <strain evidence="2 3">179-C4-2-HS</strain>
    </source>
</reference>
<evidence type="ECO:0000313" key="3">
    <source>
        <dbReference type="Proteomes" id="UP001241748"/>
    </source>
</evidence>
<protein>
    <submittedName>
        <fullName evidence="2">Urease accessory protein UreD</fullName>
    </submittedName>
</protein>
<evidence type="ECO:0000256" key="1">
    <source>
        <dbReference type="ARBA" id="ARBA00023186"/>
    </source>
</evidence>
<dbReference type="Pfam" id="PF01774">
    <property type="entry name" value="UreD"/>
    <property type="match status" value="1"/>
</dbReference>
<dbReference type="InterPro" id="IPR002669">
    <property type="entry name" value="UreD"/>
</dbReference>
<keyword evidence="1" id="KW-0143">Chaperone</keyword>
<keyword evidence="3" id="KW-1185">Reference proteome</keyword>
<comment type="caution">
    <text evidence="2">The sequence shown here is derived from an EMBL/GenBank/DDBJ whole genome shotgun (WGS) entry which is preliminary data.</text>
</comment>
<dbReference type="RefSeq" id="WP_306075846.1">
    <property type="nucleotide sequence ID" value="NZ_JAROBZ020000001.1"/>
</dbReference>
<evidence type="ECO:0000313" key="2">
    <source>
        <dbReference type="EMBL" id="MFB3169527.1"/>
    </source>
</evidence>